<dbReference type="Pfam" id="PF00501">
    <property type="entry name" value="AMP-binding"/>
    <property type="match status" value="1"/>
</dbReference>
<evidence type="ECO:0000313" key="3">
    <source>
        <dbReference type="EMBL" id="MFD1052520.1"/>
    </source>
</evidence>
<dbReference type="PANTHER" id="PTHR45527">
    <property type="entry name" value="NONRIBOSOMAL PEPTIDE SYNTHETASE"/>
    <property type="match status" value="1"/>
</dbReference>
<evidence type="ECO:0000259" key="2">
    <source>
        <dbReference type="Pfam" id="PF00501"/>
    </source>
</evidence>
<dbReference type="PRINTS" id="PR00154">
    <property type="entry name" value="AMPBINDING"/>
</dbReference>
<dbReference type="Proteomes" id="UP001597045">
    <property type="component" value="Unassembled WGS sequence"/>
</dbReference>
<dbReference type="SUPFAM" id="SSF56801">
    <property type="entry name" value="Acetyl-CoA synthetase-like"/>
    <property type="match status" value="1"/>
</dbReference>
<feature type="non-terminal residue" evidence="3">
    <location>
        <position position="1"/>
    </location>
</feature>
<accession>A0ABW3MSP3</accession>
<dbReference type="EMBL" id="JBHTIS010004490">
    <property type="protein sequence ID" value="MFD1052520.1"/>
    <property type="molecule type" value="Genomic_DNA"/>
</dbReference>
<organism evidence="3 4">
    <name type="scientific">Kibdelosporangium lantanae</name>
    <dbReference type="NCBI Taxonomy" id="1497396"/>
    <lineage>
        <taxon>Bacteria</taxon>
        <taxon>Bacillati</taxon>
        <taxon>Actinomycetota</taxon>
        <taxon>Actinomycetes</taxon>
        <taxon>Pseudonocardiales</taxon>
        <taxon>Pseudonocardiaceae</taxon>
        <taxon>Kibdelosporangium</taxon>
    </lineage>
</organism>
<feature type="non-terminal residue" evidence="3">
    <location>
        <position position="172"/>
    </location>
</feature>
<dbReference type="PROSITE" id="PS00455">
    <property type="entry name" value="AMP_BINDING"/>
    <property type="match status" value="1"/>
</dbReference>
<protein>
    <submittedName>
        <fullName evidence="3">AMP-binding protein</fullName>
    </submittedName>
</protein>
<dbReference type="Gene3D" id="3.40.50.980">
    <property type="match status" value="2"/>
</dbReference>
<keyword evidence="4" id="KW-1185">Reference proteome</keyword>
<reference evidence="4" key="1">
    <citation type="journal article" date="2019" name="Int. J. Syst. Evol. Microbiol.">
        <title>The Global Catalogue of Microorganisms (GCM) 10K type strain sequencing project: providing services to taxonomists for standard genome sequencing and annotation.</title>
        <authorList>
            <consortium name="The Broad Institute Genomics Platform"/>
            <consortium name="The Broad Institute Genome Sequencing Center for Infectious Disease"/>
            <person name="Wu L."/>
            <person name="Ma J."/>
        </authorList>
    </citation>
    <scope>NUCLEOTIDE SEQUENCE [LARGE SCALE GENOMIC DNA]</scope>
    <source>
        <strain evidence="4">JCM 31486</strain>
    </source>
</reference>
<evidence type="ECO:0000256" key="1">
    <source>
        <dbReference type="SAM" id="MobiDB-lite"/>
    </source>
</evidence>
<gene>
    <name evidence="3" type="ORF">ACFQ1S_46480</name>
</gene>
<comment type="caution">
    <text evidence="3">The sequence shown here is derived from an EMBL/GenBank/DDBJ whole genome shotgun (WGS) entry which is preliminary data.</text>
</comment>
<proteinExistence type="predicted"/>
<dbReference type="InterPro" id="IPR000873">
    <property type="entry name" value="AMP-dep_synth/lig_dom"/>
</dbReference>
<feature type="compositionally biased region" description="Basic residues" evidence="1">
    <location>
        <begin position="66"/>
        <end position="76"/>
    </location>
</feature>
<dbReference type="PANTHER" id="PTHR45527:SF1">
    <property type="entry name" value="FATTY ACID SYNTHASE"/>
    <property type="match status" value="1"/>
</dbReference>
<name>A0ABW3MSP3_9PSEU</name>
<feature type="domain" description="AMP-dependent synthetase/ligase" evidence="2">
    <location>
        <begin position="2"/>
        <end position="162"/>
    </location>
</feature>
<dbReference type="InterPro" id="IPR020459">
    <property type="entry name" value="AMP-binding"/>
</dbReference>
<feature type="compositionally biased region" description="Polar residues" evidence="1">
    <location>
        <begin position="49"/>
        <end position="64"/>
    </location>
</feature>
<dbReference type="InterPro" id="IPR020845">
    <property type="entry name" value="AMP-binding_CS"/>
</dbReference>
<evidence type="ECO:0000313" key="4">
    <source>
        <dbReference type="Proteomes" id="UP001597045"/>
    </source>
</evidence>
<sequence>SVAVLKAGAAYLPIDPDYPADRIAFMIDDARPSLVLTTDLVTAPPTTSFCGTNETPTEVPQSHPQPVRKGHSHGHPGARTAALAPEDAAYLIYTSGSTGTPKGVVVPHRGIAAFAATEIERFAVTSGSRVLQFSSPSFDASVLELCMALLSGAAIVVPGSDILAGEVLADVL</sequence>
<feature type="region of interest" description="Disordered" evidence="1">
    <location>
        <begin position="49"/>
        <end position="79"/>
    </location>
</feature>